<accession>A0A562K0F7</accession>
<keyword evidence="3" id="KW-1185">Reference proteome</keyword>
<dbReference type="PROSITE" id="PS51257">
    <property type="entry name" value="PROKAR_LIPOPROTEIN"/>
    <property type="match status" value="1"/>
</dbReference>
<dbReference type="AlphaFoldDB" id="A0A562K0F7"/>
<sequence>MKKVSFLFLIILVIITGCSSSPTKVEEDNTDDYEIDLQKVVSLMLTQSVSAEEMIGIYSEVWSTSIDITIDDSAMASILNIEYYDVPKYFKSDDRGYIAFQGNFEKALSKTQYYFKKPGKSGEIESNREEVTELIKKLNDPPEKYKDAYDIAFEMYSLYEKYITFALSPSGSLMTYNQEANKLSSDLVTKVKEFEVKMPVNKGNDE</sequence>
<name>A0A562K0F7_9BACI</name>
<dbReference type="EMBL" id="VLKI01000003">
    <property type="protein sequence ID" value="TWH88909.1"/>
    <property type="molecule type" value="Genomic_DNA"/>
</dbReference>
<proteinExistence type="predicted"/>
<dbReference type="OrthoDB" id="2918980at2"/>
<keyword evidence="1" id="KW-0732">Signal</keyword>
<comment type="caution">
    <text evidence="2">The sequence shown here is derived from an EMBL/GenBank/DDBJ whole genome shotgun (WGS) entry which is preliminary data.</text>
</comment>
<protein>
    <recommendedName>
        <fullName evidence="4">Lipoprotein</fullName>
    </recommendedName>
</protein>
<evidence type="ECO:0008006" key="4">
    <source>
        <dbReference type="Google" id="ProtNLM"/>
    </source>
</evidence>
<gene>
    <name evidence="2" type="ORF">IQ19_01329</name>
</gene>
<organism evidence="2 3">
    <name type="scientific">Cytobacillus oceanisediminis</name>
    <dbReference type="NCBI Taxonomy" id="665099"/>
    <lineage>
        <taxon>Bacteria</taxon>
        <taxon>Bacillati</taxon>
        <taxon>Bacillota</taxon>
        <taxon>Bacilli</taxon>
        <taxon>Bacillales</taxon>
        <taxon>Bacillaceae</taxon>
        <taxon>Cytobacillus</taxon>
    </lineage>
</organism>
<evidence type="ECO:0000256" key="1">
    <source>
        <dbReference type="SAM" id="SignalP"/>
    </source>
</evidence>
<feature type="chain" id="PRO_5039049167" description="Lipoprotein" evidence="1">
    <location>
        <begin position="20"/>
        <end position="206"/>
    </location>
</feature>
<dbReference type="Proteomes" id="UP000318667">
    <property type="component" value="Unassembled WGS sequence"/>
</dbReference>
<feature type="signal peptide" evidence="1">
    <location>
        <begin position="1"/>
        <end position="19"/>
    </location>
</feature>
<evidence type="ECO:0000313" key="3">
    <source>
        <dbReference type="Proteomes" id="UP000318667"/>
    </source>
</evidence>
<reference evidence="2 3" key="1">
    <citation type="journal article" date="2015" name="Stand. Genomic Sci.">
        <title>Genomic Encyclopedia of Bacterial and Archaeal Type Strains, Phase III: the genomes of soil and plant-associated and newly described type strains.</title>
        <authorList>
            <person name="Whitman W.B."/>
            <person name="Woyke T."/>
            <person name="Klenk H.P."/>
            <person name="Zhou Y."/>
            <person name="Lilburn T.G."/>
            <person name="Beck B.J."/>
            <person name="De Vos P."/>
            <person name="Vandamme P."/>
            <person name="Eisen J.A."/>
            <person name="Garrity G."/>
            <person name="Hugenholtz P."/>
            <person name="Kyrpides N.C."/>
        </authorList>
    </citation>
    <scope>NUCLEOTIDE SEQUENCE [LARGE SCALE GENOMIC DNA]</scope>
    <source>
        <strain evidence="2 3">CGMCC 1.10115</strain>
    </source>
</reference>
<dbReference type="GeneID" id="65402567"/>
<dbReference type="RefSeq" id="WP_144541194.1">
    <property type="nucleotide sequence ID" value="NZ_CBCSDC010000027.1"/>
</dbReference>
<evidence type="ECO:0000313" key="2">
    <source>
        <dbReference type="EMBL" id="TWH88909.1"/>
    </source>
</evidence>